<dbReference type="InterPro" id="IPR044725">
    <property type="entry name" value="CBSX3_CBS_dom"/>
</dbReference>
<dbReference type="InterPro" id="IPR046342">
    <property type="entry name" value="CBS_dom_sf"/>
</dbReference>
<dbReference type="InterPro" id="IPR051257">
    <property type="entry name" value="Diverse_CBS-Domain"/>
</dbReference>
<feature type="domain" description="CBS" evidence="3">
    <location>
        <begin position="76"/>
        <end position="132"/>
    </location>
</feature>
<dbReference type="Pfam" id="PF00571">
    <property type="entry name" value="CBS"/>
    <property type="match status" value="2"/>
</dbReference>
<dbReference type="SUPFAM" id="SSF54631">
    <property type="entry name" value="CBS-domain pair"/>
    <property type="match status" value="1"/>
</dbReference>
<evidence type="ECO:0000256" key="2">
    <source>
        <dbReference type="PROSITE-ProRule" id="PRU00703"/>
    </source>
</evidence>
<dbReference type="PROSITE" id="PS51371">
    <property type="entry name" value="CBS"/>
    <property type="match status" value="2"/>
</dbReference>
<evidence type="ECO:0000259" key="3">
    <source>
        <dbReference type="PROSITE" id="PS51371"/>
    </source>
</evidence>
<reference evidence="4 5" key="1">
    <citation type="submission" date="2023-09" db="EMBL/GenBank/DDBJ databases">
        <title>Aquirufa genomes.</title>
        <authorList>
            <person name="Pitt A."/>
        </authorList>
    </citation>
    <scope>NUCLEOTIDE SEQUENCE [LARGE SCALE GENOMIC DNA]</scope>
    <source>
        <strain evidence="4 5">LEOWEIH-7C</strain>
    </source>
</reference>
<dbReference type="Proteomes" id="UP001249959">
    <property type="component" value="Unassembled WGS sequence"/>
</dbReference>
<evidence type="ECO:0000313" key="5">
    <source>
        <dbReference type="Proteomes" id="UP001249959"/>
    </source>
</evidence>
<dbReference type="PANTHER" id="PTHR43080:SF2">
    <property type="entry name" value="CBS DOMAIN-CONTAINING PROTEIN"/>
    <property type="match status" value="1"/>
</dbReference>
<gene>
    <name evidence="4" type="ORF">PQG45_01390</name>
</gene>
<dbReference type="Gene3D" id="3.10.580.10">
    <property type="entry name" value="CBS-domain"/>
    <property type="match status" value="1"/>
</dbReference>
<dbReference type="RefSeq" id="WP_315575912.1">
    <property type="nucleotide sequence ID" value="NZ_JARDXH010000003.1"/>
</dbReference>
<sequence>MKKVKDILTKKGAMVISIPSNAKIIEALQLMQDCNVGSVVVMDHGQYRGILTERDYARKVILLDKNSSDTAVSEIMTTDLPGVELGSSIEVCMILMSERNIRYLPVVENGEMIGIISSNDLIKATIQDHLETIEHLKNYIHA</sequence>
<dbReference type="InterPro" id="IPR000644">
    <property type="entry name" value="CBS_dom"/>
</dbReference>
<dbReference type="SMART" id="SM00116">
    <property type="entry name" value="CBS"/>
    <property type="match status" value="2"/>
</dbReference>
<comment type="caution">
    <text evidence="4">The sequence shown here is derived from an EMBL/GenBank/DDBJ whole genome shotgun (WGS) entry which is preliminary data.</text>
</comment>
<protein>
    <submittedName>
        <fullName evidence="4">CBS domain-containing protein</fullName>
    </submittedName>
</protein>
<dbReference type="EMBL" id="JAVNWW010000001">
    <property type="protein sequence ID" value="MDU0807683.1"/>
    <property type="molecule type" value="Genomic_DNA"/>
</dbReference>
<dbReference type="PANTHER" id="PTHR43080">
    <property type="entry name" value="CBS DOMAIN-CONTAINING PROTEIN CBSX3, MITOCHONDRIAL"/>
    <property type="match status" value="1"/>
</dbReference>
<evidence type="ECO:0000313" key="4">
    <source>
        <dbReference type="EMBL" id="MDU0807683.1"/>
    </source>
</evidence>
<proteinExistence type="predicted"/>
<evidence type="ECO:0000256" key="1">
    <source>
        <dbReference type="ARBA" id="ARBA00023122"/>
    </source>
</evidence>
<accession>A0ABU3TP91</accession>
<feature type="domain" description="CBS" evidence="3">
    <location>
        <begin position="8"/>
        <end position="68"/>
    </location>
</feature>
<organism evidence="4 5">
    <name type="scientific">Aquirufa regiilacus</name>
    <dbReference type="NCBI Taxonomy" id="3024868"/>
    <lineage>
        <taxon>Bacteria</taxon>
        <taxon>Pseudomonadati</taxon>
        <taxon>Bacteroidota</taxon>
        <taxon>Cytophagia</taxon>
        <taxon>Cytophagales</taxon>
        <taxon>Flectobacillaceae</taxon>
        <taxon>Aquirufa</taxon>
    </lineage>
</organism>
<keyword evidence="5" id="KW-1185">Reference proteome</keyword>
<keyword evidence="1 2" id="KW-0129">CBS domain</keyword>
<name>A0ABU3TP91_9BACT</name>
<dbReference type="CDD" id="cd04623">
    <property type="entry name" value="CBS_pair_bac_euk"/>
    <property type="match status" value="1"/>
</dbReference>